<evidence type="ECO:0000256" key="3">
    <source>
        <dbReference type="ARBA" id="ARBA00022679"/>
    </source>
</evidence>
<evidence type="ECO:0000256" key="6">
    <source>
        <dbReference type="ARBA" id="ARBA00023136"/>
    </source>
</evidence>
<name>A0A5E8B4D4_9ASCO</name>
<keyword evidence="6" id="KW-0472">Membrane</keyword>
<comment type="subcellular location">
    <subcellularLocation>
        <location evidence="1">Membrane</location>
    </subcellularLocation>
</comment>
<dbReference type="Gene3D" id="3.90.550.20">
    <property type="match status" value="1"/>
</dbReference>
<sequence>MEPISENDSRSLIIPKIIHQTYKTEEIPKKWINEQQSCVNLHSDYKYILWTDEMARNFIKDNYNWFLKTFDSYHHNIMRADVIRYFVLYHYGGIYIDLDDGCDTKLDPLLSIPAWLRKTDPTGVSNDIMASIPKHKFFERVISSLEKYNRNWIVSYITIMYSTGPLFLSVIWKQYLRATPQQGSDIIKVLLPLVGSKHTSLFFHQVQGSSWHLSDAQFILGMGKHLAVSIVGCTMLGLFFLFCEYKLVQWVLSFRSSSKKFSPNVNNSRRKRSTRRLLRHIYATLARKHSSSSSINNNNNNKKSATYTYVPATSDDAMLTPQTAAIMLSPSLQSTSDDYYDEEAAIDDLDFDDDFLDEKSAAAAVAVAAAAATATSNNNLYISRGEKLSIISDSQSSTPSTGGSVLVSAVSSVPLLGHLFSKLFDKDVNGGSSIADFYYSSDDEATNNSSHTNKEESAGLLPLYHTKSNSASAIYPNNNNNERVPLTFNKAVVTNNNNNNNNSNTLAPPPPSIFINHVGDEGSDVECENEYTGSYLSPKKQMVNVSTVSLASSAANDDEAPDYQNQQSQSQQDQSSLLTPIQTYSLRPVTSGSSVGSSSYYSNDEPSSSLVSKTKEN</sequence>
<accession>A0A5E8B4D4</accession>
<keyword evidence="5" id="KW-1133">Transmembrane helix</keyword>
<dbReference type="EMBL" id="CABVLU010000001">
    <property type="protein sequence ID" value="VVT46122.1"/>
    <property type="molecule type" value="Genomic_DNA"/>
</dbReference>
<dbReference type="GO" id="GO:0016020">
    <property type="term" value="C:membrane"/>
    <property type="evidence" value="ECO:0007669"/>
    <property type="project" value="UniProtKB-SubCell"/>
</dbReference>
<dbReference type="RefSeq" id="XP_031851671.1">
    <property type="nucleotide sequence ID" value="XM_031995780.1"/>
</dbReference>
<keyword evidence="9" id="KW-1185">Reference proteome</keyword>
<evidence type="ECO:0000313" key="8">
    <source>
        <dbReference type="EMBL" id="VVT46122.1"/>
    </source>
</evidence>
<dbReference type="PANTHER" id="PTHR32385">
    <property type="entry name" value="MANNOSYL PHOSPHORYLINOSITOL CERAMIDE SYNTHASE"/>
    <property type="match status" value="1"/>
</dbReference>
<feature type="compositionally biased region" description="Low complexity" evidence="7">
    <location>
        <begin position="591"/>
        <end position="609"/>
    </location>
</feature>
<evidence type="ECO:0000313" key="9">
    <source>
        <dbReference type="Proteomes" id="UP000398389"/>
    </source>
</evidence>
<dbReference type="GeneID" id="43579880"/>
<feature type="region of interest" description="Disordered" evidence="7">
    <location>
        <begin position="552"/>
        <end position="617"/>
    </location>
</feature>
<keyword evidence="3" id="KW-0808">Transferase</keyword>
<dbReference type="GO" id="GO:0000030">
    <property type="term" value="F:mannosyltransferase activity"/>
    <property type="evidence" value="ECO:0007669"/>
    <property type="project" value="TreeGrafter"/>
</dbReference>
<dbReference type="InterPro" id="IPR029044">
    <property type="entry name" value="Nucleotide-diphossugar_trans"/>
</dbReference>
<dbReference type="InterPro" id="IPR051706">
    <property type="entry name" value="Glycosyltransferase_domain"/>
</dbReference>
<evidence type="ECO:0000256" key="7">
    <source>
        <dbReference type="SAM" id="MobiDB-lite"/>
    </source>
</evidence>
<feature type="compositionally biased region" description="Low complexity" evidence="7">
    <location>
        <begin position="564"/>
        <end position="576"/>
    </location>
</feature>
<evidence type="ECO:0000256" key="4">
    <source>
        <dbReference type="ARBA" id="ARBA00022692"/>
    </source>
</evidence>
<evidence type="ECO:0000256" key="5">
    <source>
        <dbReference type="ARBA" id="ARBA00022989"/>
    </source>
</evidence>
<dbReference type="SUPFAM" id="SSF53448">
    <property type="entry name" value="Nucleotide-diphospho-sugar transferases"/>
    <property type="match status" value="1"/>
</dbReference>
<evidence type="ECO:0008006" key="10">
    <source>
        <dbReference type="Google" id="ProtNLM"/>
    </source>
</evidence>
<keyword evidence="4" id="KW-0812">Transmembrane</keyword>
<dbReference type="PANTHER" id="PTHR32385:SF20">
    <property type="entry name" value="MANNOSYL PHOSPHORYLINOSITOL CERAMIDE SYNTHASE CSH1-RELATED"/>
    <property type="match status" value="1"/>
</dbReference>
<dbReference type="OrthoDB" id="3647at2759"/>
<evidence type="ECO:0000256" key="1">
    <source>
        <dbReference type="ARBA" id="ARBA00004370"/>
    </source>
</evidence>
<dbReference type="Pfam" id="PF04488">
    <property type="entry name" value="Gly_transf_sug"/>
    <property type="match status" value="1"/>
</dbReference>
<dbReference type="AlphaFoldDB" id="A0A5E8B4D4"/>
<dbReference type="Proteomes" id="UP000398389">
    <property type="component" value="Unassembled WGS sequence"/>
</dbReference>
<comment type="similarity">
    <text evidence="2">Belongs to the glycosyltransferase 32 family.</text>
</comment>
<proteinExistence type="inferred from homology"/>
<evidence type="ECO:0000256" key="2">
    <source>
        <dbReference type="ARBA" id="ARBA00009003"/>
    </source>
</evidence>
<organism evidence="8 9">
    <name type="scientific">Magnusiomyces paraingens</name>
    <dbReference type="NCBI Taxonomy" id="2606893"/>
    <lineage>
        <taxon>Eukaryota</taxon>
        <taxon>Fungi</taxon>
        <taxon>Dikarya</taxon>
        <taxon>Ascomycota</taxon>
        <taxon>Saccharomycotina</taxon>
        <taxon>Dipodascomycetes</taxon>
        <taxon>Dipodascales</taxon>
        <taxon>Dipodascaceae</taxon>
        <taxon>Magnusiomyces</taxon>
    </lineage>
</organism>
<dbReference type="InterPro" id="IPR007577">
    <property type="entry name" value="GlycoTrfase_DXD_sugar-bd_CS"/>
</dbReference>
<gene>
    <name evidence="8" type="ORF">SAPINGB_P001057</name>
</gene>
<protein>
    <recommendedName>
        <fullName evidence="10">Mannosyl phosphorylinositol ceramide synthase SUR1</fullName>
    </recommendedName>
</protein>
<feature type="compositionally biased region" description="Polar residues" evidence="7">
    <location>
        <begin position="577"/>
        <end position="590"/>
    </location>
</feature>
<dbReference type="GO" id="GO:0051999">
    <property type="term" value="P:mannosyl-inositol phosphorylceramide biosynthetic process"/>
    <property type="evidence" value="ECO:0007669"/>
    <property type="project" value="TreeGrafter"/>
</dbReference>
<reference evidence="8 9" key="1">
    <citation type="submission" date="2019-09" db="EMBL/GenBank/DDBJ databases">
        <authorList>
            <person name="Brejova B."/>
        </authorList>
    </citation>
    <scope>NUCLEOTIDE SEQUENCE [LARGE SCALE GENOMIC DNA]</scope>
</reference>